<dbReference type="GO" id="GO:0032040">
    <property type="term" value="C:small-subunit processome"/>
    <property type="evidence" value="ECO:0007669"/>
    <property type="project" value="TreeGrafter"/>
</dbReference>
<keyword evidence="10" id="KW-1185">Reference proteome</keyword>
<dbReference type="STRING" id="1036808.A0A0C3D4V7"/>
<feature type="compositionally biased region" description="Basic and acidic residues" evidence="8">
    <location>
        <begin position="387"/>
        <end position="399"/>
    </location>
</feature>
<dbReference type="Proteomes" id="UP000053989">
    <property type="component" value="Unassembled WGS sequence"/>
</dbReference>
<dbReference type="EMBL" id="KN822126">
    <property type="protein sequence ID" value="KIM55835.1"/>
    <property type="molecule type" value="Genomic_DNA"/>
</dbReference>
<feature type="region of interest" description="Disordered" evidence="8">
    <location>
        <begin position="615"/>
        <end position="637"/>
    </location>
</feature>
<keyword evidence="3 7" id="KW-0698">rRNA processing</keyword>
<organism evidence="9 10">
    <name type="scientific">Scleroderma citrinum Foug A</name>
    <dbReference type="NCBI Taxonomy" id="1036808"/>
    <lineage>
        <taxon>Eukaryota</taxon>
        <taxon>Fungi</taxon>
        <taxon>Dikarya</taxon>
        <taxon>Basidiomycota</taxon>
        <taxon>Agaricomycotina</taxon>
        <taxon>Agaricomycetes</taxon>
        <taxon>Agaricomycetidae</taxon>
        <taxon>Boletales</taxon>
        <taxon>Sclerodermatineae</taxon>
        <taxon>Sclerodermataceae</taxon>
        <taxon>Scleroderma</taxon>
    </lineage>
</organism>
<feature type="compositionally biased region" description="Acidic residues" evidence="8">
    <location>
        <begin position="252"/>
        <end position="264"/>
    </location>
</feature>
<dbReference type="Pfam" id="PF04006">
    <property type="entry name" value="Mpp10"/>
    <property type="match status" value="1"/>
</dbReference>
<protein>
    <recommendedName>
        <fullName evidence="7">U3 small nucleolar ribonucleoprotein protein MPP10</fullName>
    </recommendedName>
</protein>
<reference evidence="10" key="2">
    <citation type="submission" date="2015-01" db="EMBL/GenBank/DDBJ databases">
        <title>Evolutionary Origins and Diversification of the Mycorrhizal Mutualists.</title>
        <authorList>
            <consortium name="DOE Joint Genome Institute"/>
            <consortium name="Mycorrhizal Genomics Consortium"/>
            <person name="Kohler A."/>
            <person name="Kuo A."/>
            <person name="Nagy L.G."/>
            <person name="Floudas D."/>
            <person name="Copeland A."/>
            <person name="Barry K.W."/>
            <person name="Cichocki N."/>
            <person name="Veneault-Fourrey C."/>
            <person name="LaButti K."/>
            <person name="Lindquist E.A."/>
            <person name="Lipzen A."/>
            <person name="Lundell T."/>
            <person name="Morin E."/>
            <person name="Murat C."/>
            <person name="Riley R."/>
            <person name="Ohm R."/>
            <person name="Sun H."/>
            <person name="Tunlid A."/>
            <person name="Henrissat B."/>
            <person name="Grigoriev I.V."/>
            <person name="Hibbett D.S."/>
            <person name="Martin F."/>
        </authorList>
    </citation>
    <scope>NUCLEOTIDE SEQUENCE [LARGE SCALE GENOMIC DNA]</scope>
    <source>
        <strain evidence="10">Foug A</strain>
    </source>
</reference>
<feature type="region of interest" description="Disordered" evidence="8">
    <location>
        <begin position="136"/>
        <end position="205"/>
    </location>
</feature>
<evidence type="ECO:0000256" key="8">
    <source>
        <dbReference type="SAM" id="MobiDB-lite"/>
    </source>
</evidence>
<evidence type="ECO:0000256" key="4">
    <source>
        <dbReference type="ARBA" id="ARBA00023242"/>
    </source>
</evidence>
<evidence type="ECO:0000256" key="6">
    <source>
        <dbReference type="ARBA" id="ARBA00029455"/>
    </source>
</evidence>
<gene>
    <name evidence="9" type="ORF">SCLCIDRAFT_279851</name>
</gene>
<accession>A0A0C3D4V7</accession>
<dbReference type="PIRSF" id="PIRSF017300">
    <property type="entry name" value="snoRNP_Mpp10"/>
    <property type="match status" value="1"/>
</dbReference>
<feature type="region of interest" description="Disordered" evidence="8">
    <location>
        <begin position="322"/>
        <end position="417"/>
    </location>
</feature>
<feature type="compositionally biased region" description="Basic and acidic residues" evidence="8">
    <location>
        <begin position="621"/>
        <end position="634"/>
    </location>
</feature>
<dbReference type="AlphaFoldDB" id="A0A0C3D4V7"/>
<reference evidence="9 10" key="1">
    <citation type="submission" date="2014-04" db="EMBL/GenBank/DDBJ databases">
        <authorList>
            <consortium name="DOE Joint Genome Institute"/>
            <person name="Kuo A."/>
            <person name="Kohler A."/>
            <person name="Nagy L.G."/>
            <person name="Floudas D."/>
            <person name="Copeland A."/>
            <person name="Barry K.W."/>
            <person name="Cichocki N."/>
            <person name="Veneault-Fourrey C."/>
            <person name="LaButti K."/>
            <person name="Lindquist E.A."/>
            <person name="Lipzen A."/>
            <person name="Lundell T."/>
            <person name="Morin E."/>
            <person name="Murat C."/>
            <person name="Sun H."/>
            <person name="Tunlid A."/>
            <person name="Henrissat B."/>
            <person name="Grigoriev I.V."/>
            <person name="Hibbett D.S."/>
            <person name="Martin F."/>
            <person name="Nordberg H.P."/>
            <person name="Cantor M.N."/>
            <person name="Hua S.X."/>
        </authorList>
    </citation>
    <scope>NUCLEOTIDE SEQUENCE [LARGE SCALE GENOMIC DNA]</scope>
    <source>
        <strain evidence="9 10">Foug A</strain>
    </source>
</reference>
<feature type="compositionally biased region" description="Basic and acidic residues" evidence="8">
    <location>
        <begin position="407"/>
        <end position="417"/>
    </location>
</feature>
<feature type="region of interest" description="Disordered" evidence="8">
    <location>
        <begin position="234"/>
        <end position="264"/>
    </location>
</feature>
<dbReference type="PANTHER" id="PTHR17039:SF0">
    <property type="entry name" value="U3 SMALL NUCLEOLAR RIBONUCLEOPROTEIN PROTEIN MPP10"/>
    <property type="match status" value="1"/>
</dbReference>
<dbReference type="OrthoDB" id="445326at2759"/>
<evidence type="ECO:0000256" key="2">
    <source>
        <dbReference type="ARBA" id="ARBA00022517"/>
    </source>
</evidence>
<sequence length="696" mass="78685">MEIEQSVSLPLPLQVLTTFIDERVESLAAENSELQDLALRAAKYVFDLAVQTEGTSRSHIDSFLETLTNVAPPQTRASTRRQVDSSFAEEPPKKKRKMLPLETPISALFVDGMTMEQIWEQLDLRGRQVCERLQVLDGEEEDEDESGSEEEDSDTDAEDYGVEESEEDDEEEGSLQGEEQVTVLQEETSEEEEDSERDFSMFDTIRKKPAIAKSSKRSEVDDGFFDLQEFNAETEKAEAKSASKGRLHRDADSEDSGDDETDIDLFEPMDDAEMHEEDMSGEYFYKDFFDAPRSSMLHTRTSTSKKSKVRFHDQVKVKKIKAKGKGLPVSTMLYEEDDDDDGDFTLEDMEDIDDEVDDEDEDEDEDGDGDGDEGDEDGDDDDDDEEGNRATIERLKDDLFAEEEEEQKDRDMTTHERRMEILQEQITELEAENVAKKDWVLMGEASSKSRPKESLLQEDLEFERIAKTVPIITEKAVESVEARIKARILEGRFDDVVRRRPMDDKPFLPSRFFELQDSKSQQSLAQIYENEYVAAQTGTSTDDRDGKLKREHDEITKLWETICNKLDALCNAHYVPKQPKATISTISDAPAATLESALPVGKSMSSMLAPEEVFAPASSDPRTRSELAPAEKRSLRAKVRKARKKAHDKLEKGVDKYAKVKGVKQQKEAALKSLVKSGKGVTVVGKETKKGGKRKS</sequence>
<dbReference type="GO" id="GO:0006364">
    <property type="term" value="P:rRNA processing"/>
    <property type="evidence" value="ECO:0007669"/>
    <property type="project" value="UniProtKB-KW"/>
</dbReference>
<keyword evidence="5 7" id="KW-0687">Ribonucleoprotein</keyword>
<feature type="compositionally biased region" description="Acidic residues" evidence="8">
    <location>
        <begin position="187"/>
        <end position="196"/>
    </location>
</feature>
<feature type="region of interest" description="Disordered" evidence="8">
    <location>
        <begin position="74"/>
        <end position="99"/>
    </location>
</feature>
<evidence type="ECO:0000313" key="9">
    <source>
        <dbReference type="EMBL" id="KIM55835.1"/>
    </source>
</evidence>
<proteinExistence type="inferred from homology"/>
<dbReference type="InParanoid" id="A0A0C3D4V7"/>
<keyword evidence="2 7" id="KW-0690">Ribosome biogenesis</keyword>
<evidence type="ECO:0000256" key="5">
    <source>
        <dbReference type="ARBA" id="ARBA00023274"/>
    </source>
</evidence>
<comment type="function">
    <text evidence="7">Involved in nucleolar processing of pre-18S ribosomal RNA.</text>
</comment>
<evidence type="ECO:0000256" key="7">
    <source>
        <dbReference type="PIRNR" id="PIRNR017300"/>
    </source>
</evidence>
<dbReference type="GO" id="GO:0034457">
    <property type="term" value="C:Mpp10 complex"/>
    <property type="evidence" value="ECO:0007669"/>
    <property type="project" value="UniProtKB-UniRule"/>
</dbReference>
<feature type="compositionally biased region" description="Acidic residues" evidence="8">
    <location>
        <begin position="137"/>
        <end position="173"/>
    </location>
</feature>
<feature type="compositionally biased region" description="Low complexity" evidence="8">
    <location>
        <begin position="174"/>
        <end position="186"/>
    </location>
</feature>
<evidence type="ECO:0000256" key="1">
    <source>
        <dbReference type="ARBA" id="ARBA00004604"/>
    </source>
</evidence>
<comment type="subcellular location">
    <subcellularLocation>
        <location evidence="1 7">Nucleus</location>
        <location evidence="1 7">Nucleolus</location>
    </subcellularLocation>
</comment>
<keyword evidence="4 7" id="KW-0539">Nucleus</keyword>
<evidence type="ECO:0000313" key="10">
    <source>
        <dbReference type="Proteomes" id="UP000053989"/>
    </source>
</evidence>
<feature type="compositionally biased region" description="Acidic residues" evidence="8">
    <location>
        <begin position="334"/>
        <end position="386"/>
    </location>
</feature>
<evidence type="ECO:0000256" key="3">
    <source>
        <dbReference type="ARBA" id="ARBA00022552"/>
    </source>
</evidence>
<feature type="compositionally biased region" description="Low complexity" evidence="8">
    <location>
        <begin position="675"/>
        <end position="685"/>
    </location>
</feature>
<feature type="region of interest" description="Disordered" evidence="8">
    <location>
        <begin position="675"/>
        <end position="696"/>
    </location>
</feature>
<name>A0A0C3D4V7_9AGAM</name>
<dbReference type="PANTHER" id="PTHR17039">
    <property type="entry name" value="U3 SMALL NUCLEOLAR RIBONUCLEOPROTEIN PROTEIN MPP10"/>
    <property type="match status" value="1"/>
</dbReference>
<dbReference type="GO" id="GO:0005732">
    <property type="term" value="C:sno(s)RNA-containing ribonucleoprotein complex"/>
    <property type="evidence" value="ECO:0007669"/>
    <property type="project" value="UniProtKB-UniRule"/>
</dbReference>
<dbReference type="InterPro" id="IPR012173">
    <property type="entry name" value="Mpp10"/>
</dbReference>
<dbReference type="HOGENOM" id="CLU_011271_2_0_1"/>
<comment type="similarity">
    <text evidence="6 7">Belongs to the MPP10 family.</text>
</comment>